<dbReference type="Proteomes" id="UP000288805">
    <property type="component" value="Unassembled WGS sequence"/>
</dbReference>
<proteinExistence type="predicted"/>
<sequence length="73" mass="9000">MRLRSMIQMGTSLPSRFIERISQDRFRNPRKHIGEWKNIDFPFIVTWTMISREKNWYWEESNEAKIIFLGCNY</sequence>
<dbReference type="EMBL" id="QGNW01000202">
    <property type="protein sequence ID" value="RVW85637.1"/>
    <property type="molecule type" value="Genomic_DNA"/>
</dbReference>
<evidence type="ECO:0000313" key="1">
    <source>
        <dbReference type="EMBL" id="RVW85637.1"/>
    </source>
</evidence>
<accession>A0A438HMI1</accession>
<comment type="caution">
    <text evidence="1">The sequence shown here is derived from an EMBL/GenBank/DDBJ whole genome shotgun (WGS) entry which is preliminary data.</text>
</comment>
<name>A0A438HMI1_VITVI</name>
<dbReference type="AlphaFoldDB" id="A0A438HMI1"/>
<organism evidence="1 2">
    <name type="scientific">Vitis vinifera</name>
    <name type="common">Grape</name>
    <dbReference type="NCBI Taxonomy" id="29760"/>
    <lineage>
        <taxon>Eukaryota</taxon>
        <taxon>Viridiplantae</taxon>
        <taxon>Streptophyta</taxon>
        <taxon>Embryophyta</taxon>
        <taxon>Tracheophyta</taxon>
        <taxon>Spermatophyta</taxon>
        <taxon>Magnoliopsida</taxon>
        <taxon>eudicotyledons</taxon>
        <taxon>Gunneridae</taxon>
        <taxon>Pentapetalae</taxon>
        <taxon>rosids</taxon>
        <taxon>Vitales</taxon>
        <taxon>Vitaceae</taxon>
        <taxon>Viteae</taxon>
        <taxon>Vitis</taxon>
    </lineage>
</organism>
<evidence type="ECO:0000313" key="2">
    <source>
        <dbReference type="Proteomes" id="UP000288805"/>
    </source>
</evidence>
<protein>
    <submittedName>
        <fullName evidence="1">Uncharacterized protein</fullName>
    </submittedName>
</protein>
<gene>
    <name evidence="1" type="ORF">CK203_037572</name>
</gene>
<reference evidence="1 2" key="1">
    <citation type="journal article" date="2018" name="PLoS Genet.">
        <title>Population sequencing reveals clonal diversity and ancestral inbreeding in the grapevine cultivar Chardonnay.</title>
        <authorList>
            <person name="Roach M.J."/>
            <person name="Johnson D.L."/>
            <person name="Bohlmann J."/>
            <person name="van Vuuren H.J."/>
            <person name="Jones S.J."/>
            <person name="Pretorius I.S."/>
            <person name="Schmidt S.A."/>
            <person name="Borneman A.R."/>
        </authorList>
    </citation>
    <scope>NUCLEOTIDE SEQUENCE [LARGE SCALE GENOMIC DNA]</scope>
    <source>
        <strain evidence="2">cv. Chardonnay</strain>
        <tissue evidence="1">Leaf</tissue>
    </source>
</reference>